<feature type="domain" description="Class II aldolase/adducin N-terminal" evidence="3">
    <location>
        <begin position="1"/>
        <end position="172"/>
    </location>
</feature>
<dbReference type="Gene3D" id="3.40.225.10">
    <property type="entry name" value="Class II aldolase/adducin N-terminal domain"/>
    <property type="match status" value="1"/>
</dbReference>
<dbReference type="PANTHER" id="PTHR22789">
    <property type="entry name" value="FUCULOSE PHOSPHATE ALDOLASE"/>
    <property type="match status" value="1"/>
</dbReference>
<dbReference type="Proteomes" id="UP001501705">
    <property type="component" value="Unassembled WGS sequence"/>
</dbReference>
<gene>
    <name evidence="4" type="ORF">GCM10009804_16320</name>
</gene>
<dbReference type="InterPro" id="IPR001303">
    <property type="entry name" value="Aldolase_II/adducin_N"/>
</dbReference>
<dbReference type="SMART" id="SM01007">
    <property type="entry name" value="Aldolase_II"/>
    <property type="match status" value="1"/>
</dbReference>
<protein>
    <submittedName>
        <fullName evidence="4">L-ribulose-5-phosphate 4-epimerase</fullName>
    </submittedName>
</protein>
<dbReference type="SUPFAM" id="SSF53639">
    <property type="entry name" value="AraD/HMP-PK domain-like"/>
    <property type="match status" value="1"/>
</dbReference>
<comment type="caution">
    <text evidence="4">The sequence shown here is derived from an EMBL/GenBank/DDBJ whole genome shotgun (WGS) entry which is preliminary data.</text>
</comment>
<dbReference type="Pfam" id="PF00596">
    <property type="entry name" value="Aldolase_II"/>
    <property type="match status" value="1"/>
</dbReference>
<sequence length="214" mass="23506">MACRLLHAQGLLTYSGHISARLPDSDGIVIHSRDKHRGAVTPADLLTCDLNGQAQGQQQVPIEIFIHTEIYRSRPDVRSVVHTHSPLAAVFSATRTPIVAAKNHAHRWRDGVPTHPDPTHIGSSEQGKELATTLGHHHAALLRTHGGVIVAESIEAAVVDSIHFEENLHTQLAATSLGSLAPLTEGELERLTATFNRERHVRRLWRYYTEGLPA</sequence>
<name>A0ABN2CPX5_9ACTN</name>
<keyword evidence="2" id="KW-0456">Lyase</keyword>
<dbReference type="InterPro" id="IPR036409">
    <property type="entry name" value="Aldolase_II/adducin_N_sf"/>
</dbReference>
<evidence type="ECO:0000256" key="1">
    <source>
        <dbReference type="ARBA" id="ARBA00022723"/>
    </source>
</evidence>
<dbReference type="PANTHER" id="PTHR22789:SF0">
    <property type="entry name" value="3-OXO-TETRONATE 4-PHOSPHATE DECARBOXYLASE-RELATED"/>
    <property type="match status" value="1"/>
</dbReference>
<dbReference type="EMBL" id="BAAAPH010000004">
    <property type="protein sequence ID" value="GAA1560268.1"/>
    <property type="molecule type" value="Genomic_DNA"/>
</dbReference>
<evidence type="ECO:0000313" key="4">
    <source>
        <dbReference type="EMBL" id="GAA1560268.1"/>
    </source>
</evidence>
<proteinExistence type="predicted"/>
<keyword evidence="1" id="KW-0479">Metal-binding</keyword>
<organism evidence="4 5">
    <name type="scientific">Kribbella hippodromi</name>
    <dbReference type="NCBI Taxonomy" id="434347"/>
    <lineage>
        <taxon>Bacteria</taxon>
        <taxon>Bacillati</taxon>
        <taxon>Actinomycetota</taxon>
        <taxon>Actinomycetes</taxon>
        <taxon>Propionibacteriales</taxon>
        <taxon>Kribbellaceae</taxon>
        <taxon>Kribbella</taxon>
    </lineage>
</organism>
<dbReference type="InterPro" id="IPR050197">
    <property type="entry name" value="Aldolase_class_II_sugar_metab"/>
</dbReference>
<reference evidence="4 5" key="1">
    <citation type="journal article" date="2019" name="Int. J. Syst. Evol. Microbiol.">
        <title>The Global Catalogue of Microorganisms (GCM) 10K type strain sequencing project: providing services to taxonomists for standard genome sequencing and annotation.</title>
        <authorList>
            <consortium name="The Broad Institute Genomics Platform"/>
            <consortium name="The Broad Institute Genome Sequencing Center for Infectious Disease"/>
            <person name="Wu L."/>
            <person name="Ma J."/>
        </authorList>
    </citation>
    <scope>NUCLEOTIDE SEQUENCE [LARGE SCALE GENOMIC DNA]</scope>
    <source>
        <strain evidence="4 5">JCM 15572</strain>
    </source>
</reference>
<accession>A0ABN2CPX5</accession>
<evidence type="ECO:0000313" key="5">
    <source>
        <dbReference type="Proteomes" id="UP001501705"/>
    </source>
</evidence>
<evidence type="ECO:0000259" key="3">
    <source>
        <dbReference type="SMART" id="SM01007"/>
    </source>
</evidence>
<keyword evidence="5" id="KW-1185">Reference proteome</keyword>
<evidence type="ECO:0000256" key="2">
    <source>
        <dbReference type="ARBA" id="ARBA00023239"/>
    </source>
</evidence>